<reference evidence="1 2" key="1">
    <citation type="submission" date="2017-11" db="EMBL/GenBank/DDBJ databases">
        <title>Complete genome of a free-living desiccation-tolerant cyanobacterium and its photosynthetic adaptation to extreme terrestrial habitat.</title>
        <authorList>
            <person name="Shang J."/>
        </authorList>
    </citation>
    <scope>NUCLEOTIDE SEQUENCE [LARGE SCALE GENOMIC DNA]</scope>
    <source>
        <strain evidence="1 2">CCNUN1</strain>
    </source>
</reference>
<evidence type="ECO:0000313" key="1">
    <source>
        <dbReference type="EMBL" id="AUB36204.1"/>
    </source>
</evidence>
<sequence>MFINPSVFKLNPTTNQQSSQDQQRSLIFVIAFVVGFSERLAKDFIGKAEEIASGNRDNPEYQPVTHELATDVHSLNMLPNKLAVSSLKNSAIASNISSNELDSIDSINGGDDLNPSKGDR</sequence>
<dbReference type="KEGG" id="nfl:COO91_02107"/>
<dbReference type="EMBL" id="CP024785">
    <property type="protein sequence ID" value="AUB36204.1"/>
    <property type="molecule type" value="Genomic_DNA"/>
</dbReference>
<protein>
    <submittedName>
        <fullName evidence="1">Uncharacterized protein</fullName>
    </submittedName>
</protein>
<keyword evidence="2" id="KW-1185">Reference proteome</keyword>
<accession>A0A2K8SL57</accession>
<gene>
    <name evidence="1" type="ORF">COO91_02107</name>
</gene>
<dbReference type="AlphaFoldDB" id="A0A2K8SL57"/>
<dbReference type="Proteomes" id="UP000232003">
    <property type="component" value="Chromosome"/>
</dbReference>
<name>A0A2K8SL57_9NOSO</name>
<organism evidence="1 2">
    <name type="scientific">Nostoc flagelliforme CCNUN1</name>
    <dbReference type="NCBI Taxonomy" id="2038116"/>
    <lineage>
        <taxon>Bacteria</taxon>
        <taxon>Bacillati</taxon>
        <taxon>Cyanobacteriota</taxon>
        <taxon>Cyanophyceae</taxon>
        <taxon>Nostocales</taxon>
        <taxon>Nostocaceae</taxon>
        <taxon>Nostoc</taxon>
    </lineage>
</organism>
<proteinExistence type="predicted"/>
<evidence type="ECO:0000313" key="2">
    <source>
        <dbReference type="Proteomes" id="UP000232003"/>
    </source>
</evidence>